<sequence length="523" mass="58925">MVAPRERRSGALIPQFFAGRSVLITGATGFVGKVLVERLLSTCPDISNLHLLLRVKKGVTPAERLKTLKESQVFDVVRQRNPAQLEKLRVLEGDVAAPGLGLAADAALHLQDVSVVFHSAATLKFDEELRKAVDQNVRSVIRLLELCDKLPNMQAFIHVSTAYSNAELSSVAERVYPPPAPVDAVLALTDHVPDPTLAGITHQYIAPKPNTYTFTKALAENVILRHGNTGYAISIFRPTIVISAMKHPYPGWIENLNGPSGVIVATGKGLLHVFPIKCGVHTDFLPVDIAVDTLIAVAWETAIDQSKDVRVYNCSTGDNPTTFEDFETMLRREVTRHPMDGALWYPSGRAVQSKWARTALEFLLQTVPLHLAEYTARMIGVKTPVNLITANKRLSAMTDALEFFATREFHFESERVRALHDRLSPEDRDIYNLDVMTINWDEHYADFVKGTRKYLLQEKDQDLEKARRHMNKMWLLHNVFKFVTLLIFLRLLMQNRYVRAFVFGTLRLLLSLFNTVYNRLVHA</sequence>
<comment type="function">
    <text evidence="10">Catalyzes the reduction of fatty acyl-CoA to fatty alcohols.</text>
</comment>
<dbReference type="GO" id="GO:0102965">
    <property type="term" value="F:alcohol-forming long-chain fatty acyl-CoA reductase activity"/>
    <property type="evidence" value="ECO:0007669"/>
    <property type="project" value="UniProtKB-EC"/>
</dbReference>
<name>A0A386QW76_GRAMO</name>
<dbReference type="AlphaFoldDB" id="A0A386QW76"/>
<keyword evidence="10 13" id="KW-0560">Oxidoreductase</keyword>
<comment type="subcellular location">
    <subcellularLocation>
        <location evidence="1">Membrane</location>
        <topology evidence="1">Multi-pass membrane protein</topology>
    </subcellularLocation>
</comment>
<evidence type="ECO:0000256" key="8">
    <source>
        <dbReference type="ARBA" id="ARBA00023136"/>
    </source>
</evidence>
<comment type="catalytic activity">
    <reaction evidence="9 10">
        <text>a long-chain fatty acyl-CoA + 2 NADPH + 2 H(+) = a long-chain primary fatty alcohol + 2 NADP(+) + CoA</text>
        <dbReference type="Rhea" id="RHEA:52716"/>
        <dbReference type="ChEBI" id="CHEBI:15378"/>
        <dbReference type="ChEBI" id="CHEBI:57287"/>
        <dbReference type="ChEBI" id="CHEBI:57783"/>
        <dbReference type="ChEBI" id="CHEBI:58349"/>
        <dbReference type="ChEBI" id="CHEBI:77396"/>
        <dbReference type="ChEBI" id="CHEBI:83139"/>
        <dbReference type="EC" id="1.2.1.84"/>
    </reaction>
</comment>
<protein>
    <recommendedName>
        <fullName evidence="10">Fatty acyl-CoA reductase</fullName>
        <ecNumber evidence="10">1.2.1.84</ecNumber>
    </recommendedName>
</protein>
<dbReference type="CDD" id="cd09071">
    <property type="entry name" value="FAR_C"/>
    <property type="match status" value="1"/>
</dbReference>
<feature type="domain" description="Fatty acyl-CoA reductase C-terminal" evidence="11">
    <location>
        <begin position="365"/>
        <end position="458"/>
    </location>
</feature>
<dbReference type="OrthoDB" id="429813at2759"/>
<evidence type="ECO:0000259" key="12">
    <source>
        <dbReference type="Pfam" id="PF07993"/>
    </source>
</evidence>
<dbReference type="InterPro" id="IPR026055">
    <property type="entry name" value="FAR"/>
</dbReference>
<dbReference type="Pfam" id="PF07993">
    <property type="entry name" value="NAD_binding_4"/>
    <property type="match status" value="1"/>
</dbReference>
<keyword evidence="5 10" id="KW-0521">NADP</keyword>
<dbReference type="PANTHER" id="PTHR11011:SF116">
    <property type="entry name" value="FATTY ACYL-COA REDUCTASE CG5065-RELATED"/>
    <property type="match status" value="1"/>
</dbReference>
<dbReference type="CDD" id="cd05236">
    <property type="entry name" value="FAR-N_SDR_e"/>
    <property type="match status" value="1"/>
</dbReference>
<dbReference type="EMBL" id="MG585940">
    <property type="protein sequence ID" value="AYE54244.1"/>
    <property type="molecule type" value="mRNA"/>
</dbReference>
<evidence type="ECO:0000256" key="2">
    <source>
        <dbReference type="ARBA" id="ARBA00005928"/>
    </source>
</evidence>
<keyword evidence="6 10" id="KW-1133">Transmembrane helix</keyword>
<dbReference type="GO" id="GO:0035336">
    <property type="term" value="P:long-chain fatty-acyl-CoA metabolic process"/>
    <property type="evidence" value="ECO:0007669"/>
    <property type="project" value="TreeGrafter"/>
</dbReference>
<evidence type="ECO:0000256" key="4">
    <source>
        <dbReference type="ARBA" id="ARBA00022692"/>
    </source>
</evidence>
<dbReference type="Gene3D" id="3.40.50.720">
    <property type="entry name" value="NAD(P)-binding Rossmann-like Domain"/>
    <property type="match status" value="1"/>
</dbReference>
<evidence type="ECO:0000256" key="7">
    <source>
        <dbReference type="ARBA" id="ARBA00023098"/>
    </source>
</evidence>
<comment type="similarity">
    <text evidence="2 10">Belongs to the fatty acyl-CoA reductase family.</text>
</comment>
<keyword evidence="3 10" id="KW-0444">Lipid biosynthesis</keyword>
<dbReference type="InterPro" id="IPR033640">
    <property type="entry name" value="FAR_C"/>
</dbReference>
<evidence type="ECO:0000313" key="13">
    <source>
        <dbReference type="EMBL" id="AYE54244.1"/>
    </source>
</evidence>
<feature type="transmembrane region" description="Helical" evidence="10">
    <location>
        <begin position="474"/>
        <end position="492"/>
    </location>
</feature>
<reference evidence="13" key="1">
    <citation type="submission" date="2017-11" db="EMBL/GenBank/DDBJ databases">
        <authorList>
            <person name="Han C.G."/>
        </authorList>
    </citation>
    <scope>NUCLEOTIDE SEQUENCE</scope>
</reference>
<organism evidence="13">
    <name type="scientific">Grapholita molesta</name>
    <name type="common">Oriental fruit moth</name>
    <name type="synonym">Cydia molesta</name>
    <dbReference type="NCBI Taxonomy" id="192188"/>
    <lineage>
        <taxon>Eukaryota</taxon>
        <taxon>Metazoa</taxon>
        <taxon>Ecdysozoa</taxon>
        <taxon>Arthropoda</taxon>
        <taxon>Hexapoda</taxon>
        <taxon>Insecta</taxon>
        <taxon>Pterygota</taxon>
        <taxon>Neoptera</taxon>
        <taxon>Endopterygota</taxon>
        <taxon>Lepidoptera</taxon>
        <taxon>Glossata</taxon>
        <taxon>Ditrysia</taxon>
        <taxon>Tortricoidea</taxon>
        <taxon>Tortricidae</taxon>
        <taxon>Olethreutinae</taxon>
        <taxon>Grapholitini</taxon>
        <taxon>Grapholita</taxon>
    </lineage>
</organism>
<evidence type="ECO:0000256" key="5">
    <source>
        <dbReference type="ARBA" id="ARBA00022857"/>
    </source>
</evidence>
<evidence type="ECO:0000259" key="11">
    <source>
        <dbReference type="Pfam" id="PF03015"/>
    </source>
</evidence>
<dbReference type="Pfam" id="PF03015">
    <property type="entry name" value="Sterile"/>
    <property type="match status" value="1"/>
</dbReference>
<dbReference type="PANTHER" id="PTHR11011">
    <property type="entry name" value="MALE STERILITY PROTEIN 2-RELATED"/>
    <property type="match status" value="1"/>
</dbReference>
<keyword evidence="8 10" id="KW-0472">Membrane</keyword>
<feature type="domain" description="Thioester reductase (TE)" evidence="12">
    <location>
        <begin position="24"/>
        <end position="293"/>
    </location>
</feature>
<dbReference type="GO" id="GO:0005777">
    <property type="term" value="C:peroxisome"/>
    <property type="evidence" value="ECO:0007669"/>
    <property type="project" value="TreeGrafter"/>
</dbReference>
<dbReference type="InterPro" id="IPR013120">
    <property type="entry name" value="FAR_NAD-bd"/>
</dbReference>
<evidence type="ECO:0000256" key="1">
    <source>
        <dbReference type="ARBA" id="ARBA00004141"/>
    </source>
</evidence>
<evidence type="ECO:0000256" key="9">
    <source>
        <dbReference type="ARBA" id="ARBA00052530"/>
    </source>
</evidence>
<dbReference type="EC" id="1.2.1.84" evidence="10"/>
<dbReference type="GO" id="GO:0080019">
    <property type="term" value="F:alcohol-forming very long-chain fatty acyl-CoA reductase activity"/>
    <property type="evidence" value="ECO:0007669"/>
    <property type="project" value="InterPro"/>
</dbReference>
<proteinExistence type="evidence at transcript level"/>
<dbReference type="GO" id="GO:0016020">
    <property type="term" value="C:membrane"/>
    <property type="evidence" value="ECO:0007669"/>
    <property type="project" value="UniProtKB-SubCell"/>
</dbReference>
<evidence type="ECO:0000256" key="3">
    <source>
        <dbReference type="ARBA" id="ARBA00022516"/>
    </source>
</evidence>
<keyword evidence="4 10" id="KW-0812">Transmembrane</keyword>
<keyword evidence="7 10" id="KW-0443">Lipid metabolism</keyword>
<accession>A0A386QW76</accession>
<dbReference type="FunFam" id="3.40.50.720:FF:000143">
    <property type="entry name" value="Fatty acyl-CoA reductase"/>
    <property type="match status" value="1"/>
</dbReference>
<evidence type="ECO:0000256" key="6">
    <source>
        <dbReference type="ARBA" id="ARBA00022989"/>
    </source>
</evidence>
<evidence type="ECO:0000256" key="10">
    <source>
        <dbReference type="RuleBase" id="RU363097"/>
    </source>
</evidence>
<dbReference type="InterPro" id="IPR036291">
    <property type="entry name" value="NAD(P)-bd_dom_sf"/>
</dbReference>
<dbReference type="SUPFAM" id="SSF51735">
    <property type="entry name" value="NAD(P)-binding Rossmann-fold domains"/>
    <property type="match status" value="1"/>
</dbReference>